<dbReference type="CDD" id="cd01639">
    <property type="entry name" value="IMPase"/>
    <property type="match status" value="1"/>
</dbReference>
<dbReference type="KEGG" id="twi:Thewi_1872"/>
<reference evidence="9 10" key="1">
    <citation type="submission" date="2011-08" db="EMBL/GenBank/DDBJ databases">
        <title>Complete sequence of Thermoanaerobacter wiegelii Rt8.B1.</title>
        <authorList>
            <consortium name="US DOE Joint Genome Institute"/>
            <person name="Lucas S."/>
            <person name="Han J."/>
            <person name="Lapidus A."/>
            <person name="Cheng J.-F."/>
            <person name="Goodwin L."/>
            <person name="Pitluck S."/>
            <person name="Peters L."/>
            <person name="Mikhailova N."/>
            <person name="Zeytun A."/>
            <person name="Daligault H."/>
            <person name="Detter J.C."/>
            <person name="Han C."/>
            <person name="Tapia R."/>
            <person name="Land M."/>
            <person name="Hauser L."/>
            <person name="Kyrpides N."/>
            <person name="Ivanova N."/>
            <person name="Pagani I."/>
            <person name="Hemme C."/>
            <person name="Woyke T."/>
        </authorList>
    </citation>
    <scope>NUCLEOTIDE SEQUENCE [LARGE SCALE GENOMIC DNA]</scope>
    <source>
        <strain evidence="9 10">Rt8.B1</strain>
    </source>
</reference>
<dbReference type="GO" id="GO:0046854">
    <property type="term" value="P:phosphatidylinositol phosphate biosynthetic process"/>
    <property type="evidence" value="ECO:0007669"/>
    <property type="project" value="InterPro"/>
</dbReference>
<accession>G2MXM6</accession>
<dbReference type="PANTHER" id="PTHR20854:SF4">
    <property type="entry name" value="INOSITOL-1-MONOPHOSPHATASE-RELATED"/>
    <property type="match status" value="1"/>
</dbReference>
<evidence type="ECO:0000256" key="7">
    <source>
        <dbReference type="PIRSR" id="PIRSR600760-2"/>
    </source>
</evidence>
<evidence type="ECO:0000256" key="5">
    <source>
        <dbReference type="ARBA" id="ARBA00022801"/>
    </source>
</evidence>
<comment type="similarity">
    <text evidence="3 8">Belongs to the inositol monophosphatase superfamily.</text>
</comment>
<evidence type="ECO:0000256" key="4">
    <source>
        <dbReference type="ARBA" id="ARBA00022723"/>
    </source>
</evidence>
<feature type="binding site" evidence="7">
    <location>
        <position position="210"/>
    </location>
    <ligand>
        <name>Mg(2+)</name>
        <dbReference type="ChEBI" id="CHEBI:18420"/>
        <label>1</label>
        <note>catalytic</note>
    </ligand>
</feature>
<keyword evidence="10" id="KW-1185">Reference proteome</keyword>
<evidence type="ECO:0000313" key="9">
    <source>
        <dbReference type="EMBL" id="AEM79256.1"/>
    </source>
</evidence>
<name>G2MXM6_9THEO</name>
<dbReference type="SUPFAM" id="SSF56655">
    <property type="entry name" value="Carbohydrate phosphatase"/>
    <property type="match status" value="1"/>
</dbReference>
<dbReference type="Proteomes" id="UP000008276">
    <property type="component" value="Chromosome"/>
</dbReference>
<dbReference type="AlphaFoldDB" id="G2MXM6"/>
<proteinExistence type="inferred from homology"/>
<dbReference type="InterPro" id="IPR000760">
    <property type="entry name" value="Inositol_monophosphatase-like"/>
</dbReference>
<dbReference type="HOGENOM" id="CLU_044118_0_4_9"/>
<dbReference type="Gene3D" id="3.40.190.80">
    <property type="match status" value="1"/>
</dbReference>
<comment type="catalytic activity">
    <reaction evidence="1 8">
        <text>a myo-inositol phosphate + H2O = myo-inositol + phosphate</text>
        <dbReference type="Rhea" id="RHEA:24056"/>
        <dbReference type="ChEBI" id="CHEBI:15377"/>
        <dbReference type="ChEBI" id="CHEBI:17268"/>
        <dbReference type="ChEBI" id="CHEBI:43474"/>
        <dbReference type="ChEBI" id="CHEBI:84139"/>
        <dbReference type="EC" id="3.1.3.25"/>
    </reaction>
</comment>
<dbReference type="PRINTS" id="PR00377">
    <property type="entry name" value="IMPHPHTASES"/>
</dbReference>
<feature type="binding site" evidence="7">
    <location>
        <position position="85"/>
    </location>
    <ligand>
        <name>Mg(2+)</name>
        <dbReference type="ChEBI" id="CHEBI:18420"/>
        <label>1</label>
        <note>catalytic</note>
    </ligand>
</feature>
<protein>
    <recommendedName>
        <fullName evidence="8">Inositol-1-monophosphatase</fullName>
        <ecNumber evidence="8">3.1.3.25</ecNumber>
    </recommendedName>
</protein>
<sequence>MKDEKGIVVDIIKKAGEILQDGWNKKNFKIYRKGTINLVTEIDKKIEFLIIQLLKQYFPDYGILTEESKEINSKANVRWIIDPLDGTTNYIKQYPFVAISIALEKEGELILGVVYNPILNEMFIAQKGCGATYNGKSIHVSKIKELGSAVLASGFPYDAWENPDNNAKQWRQFLTRSLSLRCDGSAALDLCRVACGQLDGYWEKGISPWDVAAGIVILREAGGIITDYLGEENFFKRGEVVAANPVLHAQMLKVLNN</sequence>
<organism evidence="9 10">
    <name type="scientific">Thermoanaerobacter wiegelii Rt8.B1</name>
    <dbReference type="NCBI Taxonomy" id="697303"/>
    <lineage>
        <taxon>Bacteria</taxon>
        <taxon>Bacillati</taxon>
        <taxon>Bacillota</taxon>
        <taxon>Clostridia</taxon>
        <taxon>Thermoanaerobacterales</taxon>
        <taxon>Thermoanaerobacteraceae</taxon>
        <taxon>Thermoanaerobacter</taxon>
    </lineage>
</organism>
<dbReference type="InterPro" id="IPR020550">
    <property type="entry name" value="Inositol_monophosphatase_CS"/>
</dbReference>
<dbReference type="RefSeq" id="WP_014063220.1">
    <property type="nucleotide sequence ID" value="NC_015958.1"/>
</dbReference>
<dbReference type="GO" id="GO:0007165">
    <property type="term" value="P:signal transduction"/>
    <property type="evidence" value="ECO:0007669"/>
    <property type="project" value="TreeGrafter"/>
</dbReference>
<feature type="binding site" evidence="7">
    <location>
        <position position="84"/>
    </location>
    <ligand>
        <name>Mg(2+)</name>
        <dbReference type="ChEBI" id="CHEBI:18420"/>
        <label>1</label>
        <note>catalytic</note>
    </ligand>
</feature>
<evidence type="ECO:0000256" key="6">
    <source>
        <dbReference type="ARBA" id="ARBA00022842"/>
    </source>
</evidence>
<evidence type="ECO:0000256" key="2">
    <source>
        <dbReference type="ARBA" id="ARBA00001946"/>
    </source>
</evidence>
<dbReference type="InterPro" id="IPR020583">
    <property type="entry name" value="Inositol_monoP_metal-BS"/>
</dbReference>
<dbReference type="GO" id="GO:0006020">
    <property type="term" value="P:inositol metabolic process"/>
    <property type="evidence" value="ECO:0007669"/>
    <property type="project" value="TreeGrafter"/>
</dbReference>
<evidence type="ECO:0000256" key="8">
    <source>
        <dbReference type="RuleBase" id="RU364068"/>
    </source>
</evidence>
<gene>
    <name evidence="9" type="ORF">Thewi_1872</name>
</gene>
<evidence type="ECO:0000256" key="3">
    <source>
        <dbReference type="ARBA" id="ARBA00009759"/>
    </source>
</evidence>
<keyword evidence="6 7" id="KW-0460">Magnesium</keyword>
<evidence type="ECO:0000256" key="1">
    <source>
        <dbReference type="ARBA" id="ARBA00001033"/>
    </source>
</evidence>
<dbReference type="InterPro" id="IPR033942">
    <property type="entry name" value="IMPase"/>
</dbReference>
<comment type="cofactor">
    <cofactor evidence="2 7 8">
        <name>Mg(2+)</name>
        <dbReference type="ChEBI" id="CHEBI:18420"/>
    </cofactor>
</comment>
<dbReference type="eggNOG" id="COG0483">
    <property type="taxonomic scope" value="Bacteria"/>
</dbReference>
<evidence type="ECO:0000313" key="10">
    <source>
        <dbReference type="Proteomes" id="UP000008276"/>
    </source>
</evidence>
<dbReference type="PROSITE" id="PS00629">
    <property type="entry name" value="IMP_1"/>
    <property type="match status" value="1"/>
</dbReference>
<dbReference type="PANTHER" id="PTHR20854">
    <property type="entry name" value="INOSITOL MONOPHOSPHATASE"/>
    <property type="match status" value="1"/>
</dbReference>
<dbReference type="FunFam" id="3.30.540.10:FF:000003">
    <property type="entry name" value="Inositol-1-monophosphatase"/>
    <property type="match status" value="1"/>
</dbReference>
<dbReference type="EC" id="3.1.3.25" evidence="8"/>
<dbReference type="PRINTS" id="PR01959">
    <property type="entry name" value="SBIMPHPHTASE"/>
</dbReference>
<dbReference type="EMBL" id="CP002991">
    <property type="protein sequence ID" value="AEM79256.1"/>
    <property type="molecule type" value="Genomic_DNA"/>
</dbReference>
<keyword evidence="5 8" id="KW-0378">Hydrolase</keyword>
<feature type="binding site" evidence="7">
    <location>
        <position position="82"/>
    </location>
    <ligand>
        <name>Mg(2+)</name>
        <dbReference type="ChEBI" id="CHEBI:18420"/>
        <label>1</label>
        <note>catalytic</note>
    </ligand>
</feature>
<dbReference type="PROSITE" id="PS00630">
    <property type="entry name" value="IMP_2"/>
    <property type="match status" value="1"/>
</dbReference>
<dbReference type="STRING" id="697303.Thewi_1872"/>
<dbReference type="Gene3D" id="3.30.540.10">
    <property type="entry name" value="Fructose-1,6-Bisphosphatase, subunit A, domain 1"/>
    <property type="match status" value="1"/>
</dbReference>
<feature type="binding site" evidence="7">
    <location>
        <position position="66"/>
    </location>
    <ligand>
        <name>Mg(2+)</name>
        <dbReference type="ChEBI" id="CHEBI:18420"/>
        <label>1</label>
        <note>catalytic</note>
    </ligand>
</feature>
<dbReference type="InterPro" id="IPR022337">
    <property type="entry name" value="Inositol_monophosphatase_SuhB"/>
</dbReference>
<dbReference type="GO" id="GO:0008934">
    <property type="term" value="F:inositol monophosphate 1-phosphatase activity"/>
    <property type="evidence" value="ECO:0007669"/>
    <property type="project" value="InterPro"/>
</dbReference>
<keyword evidence="4 7" id="KW-0479">Metal-binding</keyword>
<dbReference type="GO" id="GO:0046872">
    <property type="term" value="F:metal ion binding"/>
    <property type="evidence" value="ECO:0007669"/>
    <property type="project" value="UniProtKB-KW"/>
</dbReference>
<dbReference type="Pfam" id="PF00459">
    <property type="entry name" value="Inositol_P"/>
    <property type="match status" value="1"/>
</dbReference>